<name>A0A494XQ99_9BURK</name>
<feature type="domain" description="YCII-related" evidence="2">
    <location>
        <begin position="15"/>
        <end position="84"/>
    </location>
</feature>
<sequence length="102" mass="11454">MQHFLLEGQHLVPFESLGDLVEQHHAFLQRGYDAGHFLFSGPQIPAHGGFLVARAQSREALDALLAEEPFVKANKMRFVRITQFDAAQYQPSLSTWFGQAAD</sequence>
<evidence type="ECO:0000256" key="1">
    <source>
        <dbReference type="ARBA" id="ARBA00007689"/>
    </source>
</evidence>
<dbReference type="PANTHER" id="PTHR37828:SF1">
    <property type="entry name" value="YCII-RELATED DOMAIN-CONTAINING PROTEIN"/>
    <property type="match status" value="1"/>
</dbReference>
<dbReference type="EMBL" id="RBZV01000001">
    <property type="protein sequence ID" value="RKP52805.1"/>
    <property type="molecule type" value="Genomic_DNA"/>
</dbReference>
<evidence type="ECO:0000313" key="3">
    <source>
        <dbReference type="EMBL" id="RKP52805.1"/>
    </source>
</evidence>
<dbReference type="Proteomes" id="UP000280434">
    <property type="component" value="Unassembled WGS sequence"/>
</dbReference>
<dbReference type="InterPro" id="IPR011008">
    <property type="entry name" value="Dimeric_a/b-barrel"/>
</dbReference>
<proteinExistence type="inferred from homology"/>
<dbReference type="RefSeq" id="WP_121275983.1">
    <property type="nucleotide sequence ID" value="NZ_RBZV01000001.1"/>
</dbReference>
<protein>
    <recommendedName>
        <fullName evidence="2">YCII-related domain-containing protein</fullName>
    </recommendedName>
</protein>
<comment type="caution">
    <text evidence="3">The sequence shown here is derived from an EMBL/GenBank/DDBJ whole genome shotgun (WGS) entry which is preliminary data.</text>
</comment>
<dbReference type="PANTHER" id="PTHR37828">
    <property type="entry name" value="GSR2449 PROTEIN"/>
    <property type="match status" value="1"/>
</dbReference>
<dbReference type="OrthoDB" id="9814407at2"/>
<dbReference type="SUPFAM" id="SSF54909">
    <property type="entry name" value="Dimeric alpha+beta barrel"/>
    <property type="match status" value="1"/>
</dbReference>
<reference evidence="3 4" key="1">
    <citation type="submission" date="2018-10" db="EMBL/GenBank/DDBJ databases">
        <title>Paraburkholderia sp. 7MK8-2, isolated from soil.</title>
        <authorList>
            <person name="Gao Z.-H."/>
            <person name="Qiu L.-H."/>
        </authorList>
    </citation>
    <scope>NUCLEOTIDE SEQUENCE [LARGE SCALE GENOMIC DNA]</scope>
    <source>
        <strain evidence="3 4">7MK8-2</strain>
    </source>
</reference>
<dbReference type="InterPro" id="IPR005545">
    <property type="entry name" value="YCII"/>
</dbReference>
<dbReference type="Gene3D" id="3.30.70.1060">
    <property type="entry name" value="Dimeric alpha+beta barrel"/>
    <property type="match status" value="1"/>
</dbReference>
<organism evidence="3 4">
    <name type="scientific">Trinickia fusca</name>
    <dbReference type="NCBI Taxonomy" id="2419777"/>
    <lineage>
        <taxon>Bacteria</taxon>
        <taxon>Pseudomonadati</taxon>
        <taxon>Pseudomonadota</taxon>
        <taxon>Betaproteobacteria</taxon>
        <taxon>Burkholderiales</taxon>
        <taxon>Burkholderiaceae</taxon>
        <taxon>Trinickia</taxon>
    </lineage>
</organism>
<evidence type="ECO:0000259" key="2">
    <source>
        <dbReference type="Pfam" id="PF03795"/>
    </source>
</evidence>
<comment type="similarity">
    <text evidence="1">Belongs to the YciI family.</text>
</comment>
<gene>
    <name evidence="3" type="ORF">D7S89_01535</name>
</gene>
<keyword evidence="4" id="KW-1185">Reference proteome</keyword>
<accession>A0A494XQ99</accession>
<dbReference type="Pfam" id="PF03795">
    <property type="entry name" value="YCII"/>
    <property type="match status" value="1"/>
</dbReference>
<dbReference type="AlphaFoldDB" id="A0A494XQ99"/>
<evidence type="ECO:0000313" key="4">
    <source>
        <dbReference type="Proteomes" id="UP000280434"/>
    </source>
</evidence>